<evidence type="ECO:0000313" key="2">
    <source>
        <dbReference type="Proteomes" id="UP000257200"/>
    </source>
</evidence>
<reference evidence="1" key="1">
    <citation type="submission" date="2025-08" db="UniProtKB">
        <authorList>
            <consortium name="Ensembl"/>
        </authorList>
    </citation>
    <scope>IDENTIFICATION</scope>
</reference>
<sequence length="135" mass="15155">MAICSCKKLSLCCLKVFWQTVHWYGRASVCSSLWRRSGRSPVWILWCSIMCACCTKLFLQTGHWNGRSPDVNAILCNFLWYCLSLVLQQNVQSFSPVSECTTISASSSFPSASSLRLLSSSSGFWNTLLKLSRPP</sequence>
<reference evidence="1" key="2">
    <citation type="submission" date="2025-09" db="UniProtKB">
        <authorList>
            <consortium name="Ensembl"/>
        </authorList>
    </citation>
    <scope>IDENTIFICATION</scope>
</reference>
<name>A0A3Q1G350_9TELE</name>
<dbReference type="Proteomes" id="UP000257200">
    <property type="component" value="Unplaced"/>
</dbReference>
<protein>
    <submittedName>
        <fullName evidence="1">Uncharacterized protein</fullName>
    </submittedName>
</protein>
<keyword evidence="2" id="KW-1185">Reference proteome</keyword>
<dbReference type="AlphaFoldDB" id="A0A3Q1G350"/>
<evidence type="ECO:0000313" key="1">
    <source>
        <dbReference type="Ensembl" id="ENSAPOP00000023294.1"/>
    </source>
</evidence>
<dbReference type="Ensembl" id="ENSAPOT00000011628.1">
    <property type="protein sequence ID" value="ENSAPOP00000023294.1"/>
    <property type="gene ID" value="ENSAPOG00000005016.1"/>
</dbReference>
<accession>A0A3Q1G350</accession>
<proteinExistence type="predicted"/>
<dbReference type="InParanoid" id="A0A3Q1G350"/>
<organism evidence="1 2">
    <name type="scientific">Acanthochromis polyacanthus</name>
    <name type="common">spiny chromis</name>
    <dbReference type="NCBI Taxonomy" id="80966"/>
    <lineage>
        <taxon>Eukaryota</taxon>
        <taxon>Metazoa</taxon>
        <taxon>Chordata</taxon>
        <taxon>Craniata</taxon>
        <taxon>Vertebrata</taxon>
        <taxon>Euteleostomi</taxon>
        <taxon>Actinopterygii</taxon>
        <taxon>Neopterygii</taxon>
        <taxon>Teleostei</taxon>
        <taxon>Neoteleostei</taxon>
        <taxon>Acanthomorphata</taxon>
        <taxon>Ovalentaria</taxon>
        <taxon>Pomacentridae</taxon>
        <taxon>Acanthochromis</taxon>
    </lineage>
</organism>